<evidence type="ECO:0000256" key="1">
    <source>
        <dbReference type="SAM" id="Phobius"/>
    </source>
</evidence>
<dbReference type="RefSeq" id="WP_126610811.1">
    <property type="nucleotide sequence ID" value="NZ_CP034562.1"/>
</dbReference>
<evidence type="ECO:0000313" key="3">
    <source>
        <dbReference type="Proteomes" id="UP000267268"/>
    </source>
</evidence>
<protein>
    <recommendedName>
        <fullName evidence="4">CcmD family protein</fullName>
    </recommendedName>
</protein>
<accession>A0A3Q9FMW9</accession>
<dbReference type="EMBL" id="CP034562">
    <property type="protein sequence ID" value="AZQ60842.1"/>
    <property type="molecule type" value="Genomic_DNA"/>
</dbReference>
<gene>
    <name evidence="2" type="ORF">EI427_01025</name>
</gene>
<organism evidence="2 3">
    <name type="scientific">Flammeovirga pectinis</name>
    <dbReference type="NCBI Taxonomy" id="2494373"/>
    <lineage>
        <taxon>Bacteria</taxon>
        <taxon>Pseudomonadati</taxon>
        <taxon>Bacteroidota</taxon>
        <taxon>Cytophagia</taxon>
        <taxon>Cytophagales</taxon>
        <taxon>Flammeovirgaceae</taxon>
        <taxon>Flammeovirga</taxon>
    </lineage>
</organism>
<dbReference type="KEGG" id="fll:EI427_01025"/>
<sequence length="80" mass="8737">MNLSKLSKPLLSFVLTIGAILLNATSSFAESSLQDSLNLMSASEWAVTLLGFAIIVFFLIFLVLALVFYTVVVTKKHSNQ</sequence>
<keyword evidence="1" id="KW-1133">Transmembrane helix</keyword>
<evidence type="ECO:0008006" key="4">
    <source>
        <dbReference type="Google" id="ProtNLM"/>
    </source>
</evidence>
<keyword evidence="1" id="KW-0472">Membrane</keyword>
<keyword evidence="3" id="KW-1185">Reference proteome</keyword>
<evidence type="ECO:0000313" key="2">
    <source>
        <dbReference type="EMBL" id="AZQ60842.1"/>
    </source>
</evidence>
<proteinExistence type="predicted"/>
<name>A0A3Q9FMW9_9BACT</name>
<feature type="transmembrane region" description="Helical" evidence="1">
    <location>
        <begin position="45"/>
        <end position="72"/>
    </location>
</feature>
<reference evidence="2 3" key="1">
    <citation type="submission" date="2018-12" db="EMBL/GenBank/DDBJ databases">
        <title>Flammeovirga pectinis sp. nov., isolated from the gut of the Korean scallop, Patinopecten yessoensis.</title>
        <authorList>
            <person name="Bae J.-W."/>
            <person name="Jeong Y.-S."/>
            <person name="Kang W."/>
        </authorList>
    </citation>
    <scope>NUCLEOTIDE SEQUENCE [LARGE SCALE GENOMIC DNA]</scope>
    <source>
        <strain evidence="2 3">L12M1</strain>
    </source>
</reference>
<dbReference type="Proteomes" id="UP000267268">
    <property type="component" value="Chromosome 1"/>
</dbReference>
<dbReference type="AlphaFoldDB" id="A0A3Q9FMW9"/>
<dbReference type="OrthoDB" id="982404at2"/>
<keyword evidence="1" id="KW-0812">Transmembrane</keyword>